<evidence type="ECO:0000259" key="6">
    <source>
        <dbReference type="PROSITE" id="PS51658"/>
    </source>
</evidence>
<accession>A0ABX1K2B3</accession>
<proteinExistence type="inferred from homology"/>
<dbReference type="Proteomes" id="UP000777774">
    <property type="component" value="Unassembled WGS sequence"/>
</dbReference>
<dbReference type="InterPro" id="IPR036291">
    <property type="entry name" value="NAD(P)-bd_dom_sf"/>
</dbReference>
<keyword evidence="3" id="KW-0479">Metal-binding</keyword>
<keyword evidence="4" id="KW-0862">Zinc</keyword>
<evidence type="ECO:0000256" key="1">
    <source>
        <dbReference type="ARBA" id="ARBA00001947"/>
    </source>
</evidence>
<dbReference type="Gene3D" id="3.40.50.720">
    <property type="entry name" value="NAD(P)-binding Rossmann-like Domain"/>
    <property type="match status" value="1"/>
</dbReference>
<dbReference type="Pfam" id="PF00107">
    <property type="entry name" value="ADH_zinc_N"/>
    <property type="match status" value="1"/>
</dbReference>
<dbReference type="EMBL" id="JAAXOY010000268">
    <property type="protein sequence ID" value="NKY40080.1"/>
    <property type="molecule type" value="Genomic_DNA"/>
</dbReference>
<name>A0ABX1K2B3_9CELL</name>
<comment type="similarity">
    <text evidence="2">Belongs to the zinc-containing alcohol dehydrogenase family.</text>
</comment>
<evidence type="ECO:0000256" key="3">
    <source>
        <dbReference type="ARBA" id="ARBA00022723"/>
    </source>
</evidence>
<evidence type="ECO:0000256" key="5">
    <source>
        <dbReference type="ARBA" id="ARBA00023002"/>
    </source>
</evidence>
<dbReference type="SUPFAM" id="SSF103256">
    <property type="entry name" value="Hypothetical protein TM0160"/>
    <property type="match status" value="1"/>
</dbReference>
<reference evidence="7 8" key="1">
    <citation type="submission" date="2020-04" db="EMBL/GenBank/DDBJ databases">
        <title>MicrobeNet Type strains.</title>
        <authorList>
            <person name="Nicholson A.C."/>
        </authorList>
    </citation>
    <scope>NUCLEOTIDE SEQUENCE [LARGE SCALE GENOMIC DNA]</scope>
    <source>
        <strain evidence="7 8">ATCC BAA-787</strain>
    </source>
</reference>
<dbReference type="SUPFAM" id="SSF51735">
    <property type="entry name" value="NAD(P)-binding Rossmann-fold domains"/>
    <property type="match status" value="1"/>
</dbReference>
<dbReference type="InterPro" id="IPR003729">
    <property type="entry name" value="Bi_nuclease_dom"/>
</dbReference>
<evidence type="ECO:0000313" key="8">
    <source>
        <dbReference type="Proteomes" id="UP000777774"/>
    </source>
</evidence>
<organism evidence="7 8">
    <name type="scientific">Cellulomonas septica</name>
    <dbReference type="NCBI Taxonomy" id="285080"/>
    <lineage>
        <taxon>Bacteria</taxon>
        <taxon>Bacillati</taxon>
        <taxon>Actinomycetota</taxon>
        <taxon>Actinomycetes</taxon>
        <taxon>Micrococcales</taxon>
        <taxon>Cellulomonadaceae</taxon>
        <taxon>Cellulomonas</taxon>
    </lineage>
</organism>
<feature type="domain" description="BFN" evidence="6">
    <location>
        <begin position="1"/>
        <end position="69"/>
    </location>
</feature>
<dbReference type="PANTHER" id="PTHR43350:SF21">
    <property type="entry name" value="S-NITROSOMYCOTHIOL REDUCTASE MSCR"/>
    <property type="match status" value="1"/>
</dbReference>
<evidence type="ECO:0000256" key="4">
    <source>
        <dbReference type="ARBA" id="ARBA00022833"/>
    </source>
</evidence>
<comment type="cofactor">
    <cofactor evidence="1">
        <name>Zn(2+)</name>
        <dbReference type="ChEBI" id="CHEBI:29105"/>
    </cofactor>
</comment>
<keyword evidence="8" id="KW-1185">Reference proteome</keyword>
<feature type="non-terminal residue" evidence="7">
    <location>
        <position position="1"/>
    </location>
</feature>
<dbReference type="InterPro" id="IPR013149">
    <property type="entry name" value="ADH-like_C"/>
</dbReference>
<gene>
    <name evidence="7" type="ORF">HGA02_11220</name>
</gene>
<dbReference type="RefSeq" id="WP_168679080.1">
    <property type="nucleotide sequence ID" value="NZ_JAAXOY010000268.1"/>
</dbReference>
<evidence type="ECO:0000256" key="2">
    <source>
        <dbReference type="ARBA" id="ARBA00008072"/>
    </source>
</evidence>
<dbReference type="PANTHER" id="PTHR43350">
    <property type="entry name" value="NAD-DEPENDENT ALCOHOL DEHYDROGENASE"/>
    <property type="match status" value="1"/>
</dbReference>
<comment type="caution">
    <text evidence="7">The sequence shown here is derived from an EMBL/GenBank/DDBJ whole genome shotgun (WGS) entry which is preliminary data.</text>
</comment>
<protein>
    <submittedName>
        <fullName evidence="7">Zinc-binding dehydrogenase</fullName>
    </submittedName>
</protein>
<dbReference type="Gene3D" id="3.90.180.10">
    <property type="entry name" value="Medium-chain alcohol dehydrogenases, catalytic domain"/>
    <property type="match status" value="1"/>
</dbReference>
<sequence length="204" mass="21093">AGSSVAHVEITRLEEGVFHAELVLTTGPRVDSRASDAIALALLVAVALGHEVVAVDTRPEKLATARRLSAAFAVEPDDLAATGVRAPVVVEAAGSARAFETALAATAPGGTTVTVGLPAPEARASVSPLTLTAEARTVVGSYLGSSVPARDVPVYVDLWRAGRLPLEELVSSHIALTDLDLAMDRLAAGSELRQLITFDERTPT</sequence>
<evidence type="ECO:0000313" key="7">
    <source>
        <dbReference type="EMBL" id="NKY40080.1"/>
    </source>
</evidence>
<dbReference type="InterPro" id="IPR036104">
    <property type="entry name" value="BFN_sf"/>
</dbReference>
<keyword evidence="5" id="KW-0560">Oxidoreductase</keyword>
<dbReference type="PROSITE" id="PS51658">
    <property type="entry name" value="BFN"/>
    <property type="match status" value="1"/>
</dbReference>